<evidence type="ECO:0000256" key="1">
    <source>
        <dbReference type="SAM" id="MobiDB-lite"/>
    </source>
</evidence>
<feature type="compositionally biased region" description="Polar residues" evidence="1">
    <location>
        <begin position="1"/>
        <end position="11"/>
    </location>
</feature>
<reference evidence="2 3" key="1">
    <citation type="submission" date="2024-10" db="EMBL/GenBank/DDBJ databases">
        <title>The Natural Products Discovery Center: Release of the First 8490 Sequenced Strains for Exploring Actinobacteria Biosynthetic Diversity.</title>
        <authorList>
            <person name="Kalkreuter E."/>
            <person name="Kautsar S.A."/>
            <person name="Yang D."/>
            <person name="Bader C.D."/>
            <person name="Teijaro C.N."/>
            <person name="Fluegel L."/>
            <person name="Davis C.M."/>
            <person name="Simpson J.R."/>
            <person name="Lauterbach L."/>
            <person name="Steele A.D."/>
            <person name="Gui C."/>
            <person name="Meng S."/>
            <person name="Li G."/>
            <person name="Viehrig K."/>
            <person name="Ye F."/>
            <person name="Su P."/>
            <person name="Kiefer A.F."/>
            <person name="Nichols A."/>
            <person name="Cepeda A.J."/>
            <person name="Yan W."/>
            <person name="Fan B."/>
            <person name="Jiang Y."/>
            <person name="Adhikari A."/>
            <person name="Zheng C.-J."/>
            <person name="Schuster L."/>
            <person name="Cowan T.M."/>
            <person name="Smanski M.J."/>
            <person name="Chevrette M.G."/>
            <person name="De Carvalho L.P.S."/>
            <person name="Shen B."/>
        </authorList>
    </citation>
    <scope>NUCLEOTIDE SEQUENCE [LARGE SCALE GENOMIC DNA]</scope>
    <source>
        <strain evidence="2 3">NPDC003029</strain>
    </source>
</reference>
<feature type="region of interest" description="Disordered" evidence="1">
    <location>
        <begin position="1"/>
        <end position="21"/>
    </location>
</feature>
<organism evidence="2 3">
    <name type="scientific">Streptomyces flavidovirens</name>
    <dbReference type="NCBI Taxonomy" id="67298"/>
    <lineage>
        <taxon>Bacteria</taxon>
        <taxon>Bacillati</taxon>
        <taxon>Actinomycetota</taxon>
        <taxon>Actinomycetes</taxon>
        <taxon>Kitasatosporales</taxon>
        <taxon>Streptomycetaceae</taxon>
        <taxon>Streptomyces</taxon>
    </lineage>
</organism>
<proteinExistence type="predicted"/>
<keyword evidence="3" id="KW-1185">Reference proteome</keyword>
<sequence>MTTASADQLSQDMAEPREEDVSGDDIFIILGRIDSALQATQAVEVTERQAVRRDENVSSA</sequence>
<dbReference type="Proteomes" id="UP001601976">
    <property type="component" value="Unassembled WGS sequence"/>
</dbReference>
<evidence type="ECO:0000313" key="2">
    <source>
        <dbReference type="EMBL" id="MFF3343246.1"/>
    </source>
</evidence>
<name>A0ABW6RNZ8_9ACTN</name>
<evidence type="ECO:0000313" key="3">
    <source>
        <dbReference type="Proteomes" id="UP001601976"/>
    </source>
</evidence>
<protein>
    <submittedName>
        <fullName evidence="2">Uncharacterized protein</fullName>
    </submittedName>
</protein>
<comment type="caution">
    <text evidence="2">The sequence shown here is derived from an EMBL/GenBank/DDBJ whole genome shotgun (WGS) entry which is preliminary data.</text>
</comment>
<dbReference type="EMBL" id="JBIAPK010000013">
    <property type="protein sequence ID" value="MFF3343246.1"/>
    <property type="molecule type" value="Genomic_DNA"/>
</dbReference>
<accession>A0ABW6RNZ8</accession>
<gene>
    <name evidence="2" type="ORF">ACFYWW_31885</name>
</gene>
<dbReference type="RefSeq" id="WP_387898800.1">
    <property type="nucleotide sequence ID" value="NZ_JBIAPK010000013.1"/>
</dbReference>